<evidence type="ECO:0000313" key="7">
    <source>
        <dbReference type="EMBL" id="MBB5020263.1"/>
    </source>
</evidence>
<evidence type="ECO:0000313" key="8">
    <source>
        <dbReference type="Proteomes" id="UP000575898"/>
    </source>
</evidence>
<dbReference type="InterPro" id="IPR001188">
    <property type="entry name" value="Sperm_putr-bd"/>
</dbReference>
<keyword evidence="3" id="KW-0732">Signal</keyword>
<dbReference type="GO" id="GO:0019808">
    <property type="term" value="F:polyamine binding"/>
    <property type="evidence" value="ECO:0007669"/>
    <property type="project" value="InterPro"/>
</dbReference>
<keyword evidence="8" id="KW-1185">Reference proteome</keyword>
<evidence type="ECO:0000256" key="4">
    <source>
        <dbReference type="ARBA" id="ARBA00022764"/>
    </source>
</evidence>
<dbReference type="Pfam" id="PF13416">
    <property type="entry name" value="SBP_bac_8"/>
    <property type="match status" value="1"/>
</dbReference>
<reference evidence="7 8" key="1">
    <citation type="submission" date="2020-08" db="EMBL/GenBank/DDBJ databases">
        <title>Genomic Encyclopedia of Type Strains, Phase IV (KMG-IV): sequencing the most valuable type-strain genomes for metagenomic binning, comparative biology and taxonomic classification.</title>
        <authorList>
            <person name="Goeker M."/>
        </authorList>
    </citation>
    <scope>NUCLEOTIDE SEQUENCE [LARGE SCALE GENOMIC DNA]</scope>
    <source>
        <strain evidence="7 8">DSM 27165</strain>
    </source>
</reference>
<dbReference type="AlphaFoldDB" id="A0A840MVA7"/>
<dbReference type="EMBL" id="JACHHY010000029">
    <property type="protein sequence ID" value="MBB5020263.1"/>
    <property type="molecule type" value="Genomic_DNA"/>
</dbReference>
<gene>
    <name evidence="7" type="ORF">HNQ59_003581</name>
</gene>
<accession>A0A840MVA7</accession>
<dbReference type="GO" id="GO:0042597">
    <property type="term" value="C:periplasmic space"/>
    <property type="evidence" value="ECO:0007669"/>
    <property type="project" value="UniProtKB-SubCell"/>
</dbReference>
<evidence type="ECO:0000256" key="3">
    <source>
        <dbReference type="ARBA" id="ARBA00022729"/>
    </source>
</evidence>
<evidence type="ECO:0000256" key="6">
    <source>
        <dbReference type="PIRSR" id="PIRSR019574-1"/>
    </source>
</evidence>
<comment type="subcellular location">
    <subcellularLocation>
        <location evidence="1 5">Periplasm</location>
    </subcellularLocation>
</comment>
<comment type="similarity">
    <text evidence="5">Belongs to the bacterial solute-binding protein PotD/PotF family.</text>
</comment>
<feature type="binding site" evidence="6">
    <location>
        <position position="78"/>
    </location>
    <ligand>
        <name>spermidine</name>
        <dbReference type="ChEBI" id="CHEBI:57834"/>
    </ligand>
</feature>
<dbReference type="SUPFAM" id="SSF53850">
    <property type="entry name" value="Periplasmic binding protein-like II"/>
    <property type="match status" value="1"/>
</dbReference>
<sequence>MIRLWIAVLVYFLAGRGMAADTLHLYNWNNYIAPKTIKRFEESCKCKVIQDFYAGMDEMQIKLAARGPVYDVLVPSDYAVPELIRKGLLQQLDRRQMPNFNNLSPEYLGRSFDSTNRYSVPYSYTTTVVGYNEVRLAELGISVDSWAVIFEPAKLEKLRGKVSVLDDAREVFGAALHYLGYSTNTEDERHWKEAQQLILRAKPFWAGFDSYNYANRLANGKIWLALGYSNDFFLADTQGGTVGTRIKASLPKEGASWAMDSMVILKDAPRADLAYKFINFMLDGKNSAELTNLVGAGNPNRAALPYVAPEIQRNVVIFPDKTASGKLEALMPLEPKTRRLMNALWAEVVSR</sequence>
<dbReference type="PANTHER" id="PTHR30222:SF17">
    <property type="entry name" value="SPERMIDINE_PUTRESCINE-BINDING PERIPLASMIC PROTEIN"/>
    <property type="match status" value="1"/>
</dbReference>
<dbReference type="PANTHER" id="PTHR30222">
    <property type="entry name" value="SPERMIDINE/PUTRESCINE-BINDING PERIPLASMIC PROTEIN"/>
    <property type="match status" value="1"/>
</dbReference>
<comment type="caution">
    <text evidence="7">The sequence shown here is derived from an EMBL/GenBank/DDBJ whole genome shotgun (WGS) entry which is preliminary data.</text>
</comment>
<dbReference type="Proteomes" id="UP000575898">
    <property type="component" value="Unassembled WGS sequence"/>
</dbReference>
<keyword evidence="4 5" id="KW-0574">Periplasm</keyword>
<organism evidence="7 8">
    <name type="scientific">Chitinivorax tropicus</name>
    <dbReference type="NCBI Taxonomy" id="714531"/>
    <lineage>
        <taxon>Bacteria</taxon>
        <taxon>Pseudomonadati</taxon>
        <taxon>Pseudomonadota</taxon>
        <taxon>Betaproteobacteria</taxon>
        <taxon>Chitinivorax</taxon>
    </lineage>
</organism>
<dbReference type="PIRSF" id="PIRSF019574">
    <property type="entry name" value="Periplasmic_polyamine_BP"/>
    <property type="match status" value="1"/>
</dbReference>
<protein>
    <recommendedName>
        <fullName evidence="5">Putrescine-binding periplasmic protein</fullName>
    </recommendedName>
</protein>
<dbReference type="InterPro" id="IPR006059">
    <property type="entry name" value="SBP"/>
</dbReference>
<dbReference type="CDD" id="cd13590">
    <property type="entry name" value="PBP2_PotD_PotF_like"/>
    <property type="match status" value="1"/>
</dbReference>
<dbReference type="GO" id="GO:0015846">
    <property type="term" value="P:polyamine transport"/>
    <property type="evidence" value="ECO:0007669"/>
    <property type="project" value="InterPro"/>
</dbReference>
<evidence type="ECO:0000256" key="5">
    <source>
        <dbReference type="PIRNR" id="PIRNR019574"/>
    </source>
</evidence>
<proteinExistence type="inferred from homology"/>
<dbReference type="RefSeq" id="WP_184041668.1">
    <property type="nucleotide sequence ID" value="NZ_JACHHY010000029.1"/>
</dbReference>
<dbReference type="PRINTS" id="PR00909">
    <property type="entry name" value="SPERMDNBNDNG"/>
</dbReference>
<feature type="binding site" evidence="6">
    <location>
        <begin position="167"/>
        <end position="170"/>
    </location>
    <ligand>
        <name>spermidine</name>
        <dbReference type="ChEBI" id="CHEBI:57834"/>
    </ligand>
</feature>
<evidence type="ECO:0000256" key="1">
    <source>
        <dbReference type="ARBA" id="ARBA00004418"/>
    </source>
</evidence>
<comment type="function">
    <text evidence="5">Required for the activity of the bacterial periplasmic transport system of putrescine.</text>
</comment>
<name>A0A840MVA7_9PROT</name>
<dbReference type="Gene3D" id="3.40.190.10">
    <property type="entry name" value="Periplasmic binding protein-like II"/>
    <property type="match status" value="2"/>
</dbReference>
<keyword evidence="2 5" id="KW-0813">Transport</keyword>
<evidence type="ECO:0000256" key="2">
    <source>
        <dbReference type="ARBA" id="ARBA00022448"/>
    </source>
</evidence>